<dbReference type="InterPro" id="IPR002543">
    <property type="entry name" value="FtsK_dom"/>
</dbReference>
<proteinExistence type="predicted"/>
<feature type="compositionally biased region" description="Basic residues" evidence="10">
    <location>
        <begin position="1"/>
        <end position="11"/>
    </location>
</feature>
<dbReference type="Proteomes" id="UP001500729">
    <property type="component" value="Unassembled WGS sequence"/>
</dbReference>
<evidence type="ECO:0000313" key="14">
    <source>
        <dbReference type="Proteomes" id="UP001500729"/>
    </source>
</evidence>
<evidence type="ECO:0000256" key="9">
    <source>
        <dbReference type="PROSITE-ProRule" id="PRU00289"/>
    </source>
</evidence>
<dbReference type="NCBIfam" id="TIGR03924">
    <property type="entry name" value="T7SS_EccC_a"/>
    <property type="match status" value="1"/>
</dbReference>
<organism evidence="13 14">
    <name type="scientific">Saccharopolyspora erythraea</name>
    <name type="common">Streptomyces erythraeus</name>
    <dbReference type="NCBI Taxonomy" id="1836"/>
    <lineage>
        <taxon>Bacteria</taxon>
        <taxon>Bacillati</taxon>
        <taxon>Actinomycetota</taxon>
        <taxon>Actinomycetes</taxon>
        <taxon>Pseudonocardiales</taxon>
        <taxon>Pseudonocardiaceae</taxon>
        <taxon>Saccharopolyspora</taxon>
    </lineage>
</organism>
<evidence type="ECO:0000256" key="5">
    <source>
        <dbReference type="ARBA" id="ARBA00022741"/>
    </source>
</evidence>
<dbReference type="Pfam" id="PF01580">
    <property type="entry name" value="FtsK_SpoIIIE"/>
    <property type="match status" value="2"/>
</dbReference>
<keyword evidence="14" id="KW-1185">Reference proteome</keyword>
<evidence type="ECO:0000256" key="3">
    <source>
        <dbReference type="ARBA" id="ARBA00022692"/>
    </source>
</evidence>
<keyword evidence="6 9" id="KW-0067">ATP-binding</keyword>
<accession>A0ABN1D7V9</accession>
<dbReference type="SUPFAM" id="SSF52540">
    <property type="entry name" value="P-loop containing nucleoside triphosphate hydrolases"/>
    <property type="match status" value="3"/>
</dbReference>
<sequence>MTTRLVHRPARTVRPLGGEDPLDIDPPPLLPEGKTAAGVQGLLPMAGAAASMTMMMFFRGSGFAALGAVVMLVSVCAAALFYFTQRGQATRKRRQQRERYLDHLEQLRDDLRDWEQDFQRRASVPDPPVGRLLDLVHDPARLWERRRGDTDFLLVRVGTGHQPVRELRMRVEGTPVNPPDSFMLAEANALRRRFGTVPHLPLRVNLDRAGDVSLIGEGRDAVLGAARTLIAQVAAMHAPDDVMIAVITPPEREADWAWVRWLPHALGRAHIGPGGPQPLFAPDAAALAALLADDLTDRATRAAQAFRHGSGAAEAVTRSRLLVIDDAFGDVARKLPTPDKGVGLDRLGVTVLHLLSNRLHEPSEISSRVTVGEQVTVEQTEPRAMRAGTLEPASHAFAAGLARELAPLRLSADSYDDGSGTPPADFLQLLGMEDPAKLDVDRMWAQRGERDFLRVPIGVTALGNATLLDLKESAQLGMGPHGLCVGATGSGKSELLRTLVLALVAAHSPRQLSLVLVDYKGGATFAPFEKLPHTAGLITNLESDSSLVERMYASLDGEVQRRQQLLADADKSVDITQYAMRRAALGEPEELPPLQHLFVVIDEFGELMTAKPEFIELFLRIGRIGRSIGVHLLLSSQRIEGGKLRGLETYLSYRLGLRTLSEMESRTVLDTPDAFHLPPLPGAGYLKVDTSVYDQFKSAYVSGPVAEPEEARPVETGAPRVLAMPRYGSPDEQEQTDHPKATRRTIGPTLLSTIVEQLEGAAEPVAPVWLEPLPSAVTLDQAAGGFDVTVDGLRLRDTGAAGLPVPMGRLDDPARQWQGTWTLDLSSAGGNLLVLGGPGAGKTTALRTLALGLACAHRPTDIGIYGIDLLGSGMRALADLPHVGGVAGRDDRERIRRTVDELHGMLSERERLFQRRQVDDIAQLRGKPAELPCTEVVLLIDGYGQLAGEFEAIESRVHDLLARGGRYGIHVVATARRWNEVRGAQQVGFGNRIELRLTDPAESSIDGKLARAVGAKQLGRALTTDKLFAQVALPRLDSVPDPAGSGLPEAAALVRSTWTGPVPPPIRVLPAVLDPRELPATDRGTVALGRFENDFGAANLDLFGRDQHLLVLGDTGTGKTNLLKLVTSTLVRQYPAEEIVFAVFDPRHGLEGLVPEDHLGGYASNHALANQLAQAVSQELVKRGSPDHPAGPRIVLVIDDYDVLAASGSQPLAPFVPFLASGRDLGLHVVMTRRVMGAARGLFEPFTMGVRESGCLSLLMSGDRSEGQLFPGVRPTTLPPGRALHVRPGDQTRTVQTAFLDYLEES</sequence>
<evidence type="ECO:0000256" key="8">
    <source>
        <dbReference type="ARBA" id="ARBA00023136"/>
    </source>
</evidence>
<comment type="subcellular location">
    <subcellularLocation>
        <location evidence="1">Cell membrane</location>
        <topology evidence="1">Multi-pass membrane protein</topology>
    </subcellularLocation>
</comment>
<evidence type="ECO:0000256" key="11">
    <source>
        <dbReference type="SAM" id="Phobius"/>
    </source>
</evidence>
<evidence type="ECO:0000256" key="10">
    <source>
        <dbReference type="SAM" id="MobiDB-lite"/>
    </source>
</evidence>
<feature type="domain" description="FtsK" evidence="12">
    <location>
        <begin position="818"/>
        <end position="1004"/>
    </location>
</feature>
<dbReference type="PROSITE" id="PS00675">
    <property type="entry name" value="SIGMA54_INTERACT_1"/>
    <property type="match status" value="1"/>
</dbReference>
<keyword evidence="2" id="KW-1003">Cell membrane</keyword>
<reference evidence="13 14" key="1">
    <citation type="journal article" date="2019" name="Int. J. Syst. Evol. Microbiol.">
        <title>The Global Catalogue of Microorganisms (GCM) 10K type strain sequencing project: providing services to taxonomists for standard genome sequencing and annotation.</title>
        <authorList>
            <consortium name="The Broad Institute Genomics Platform"/>
            <consortium name="The Broad Institute Genome Sequencing Center for Infectious Disease"/>
            <person name="Wu L."/>
            <person name="Ma J."/>
        </authorList>
    </citation>
    <scope>NUCLEOTIDE SEQUENCE [LARGE SCALE GENOMIC DNA]</scope>
    <source>
        <strain evidence="13 14">JCM 10303</strain>
    </source>
</reference>
<keyword evidence="5 9" id="KW-0547">Nucleotide-binding</keyword>
<dbReference type="InterPro" id="IPR050206">
    <property type="entry name" value="FtsK/SpoIIIE/SftA"/>
</dbReference>
<dbReference type="Gene3D" id="3.40.50.300">
    <property type="entry name" value="P-loop containing nucleotide triphosphate hydrolases"/>
    <property type="match status" value="4"/>
</dbReference>
<dbReference type="PANTHER" id="PTHR22683">
    <property type="entry name" value="SPORULATION PROTEIN RELATED"/>
    <property type="match status" value="1"/>
</dbReference>
<evidence type="ECO:0000256" key="4">
    <source>
        <dbReference type="ARBA" id="ARBA00022737"/>
    </source>
</evidence>
<evidence type="ECO:0000256" key="6">
    <source>
        <dbReference type="ARBA" id="ARBA00022840"/>
    </source>
</evidence>
<dbReference type="SMART" id="SM00382">
    <property type="entry name" value="AAA"/>
    <property type="match status" value="3"/>
</dbReference>
<evidence type="ECO:0000313" key="13">
    <source>
        <dbReference type="EMBL" id="GAA0535910.1"/>
    </source>
</evidence>
<dbReference type="InterPro" id="IPR025662">
    <property type="entry name" value="Sigma_54_int_dom_ATP-bd_1"/>
</dbReference>
<dbReference type="EMBL" id="BAAAGS010000025">
    <property type="protein sequence ID" value="GAA0535910.1"/>
    <property type="molecule type" value="Genomic_DNA"/>
</dbReference>
<feature type="domain" description="FtsK" evidence="12">
    <location>
        <begin position="463"/>
        <end position="666"/>
    </location>
</feature>
<dbReference type="CDD" id="cd01120">
    <property type="entry name" value="RecA-like_superfamily"/>
    <property type="match status" value="1"/>
</dbReference>
<gene>
    <name evidence="13" type="ORF">GCM10009533_38840</name>
</gene>
<dbReference type="InterPro" id="IPR027417">
    <property type="entry name" value="P-loop_NTPase"/>
</dbReference>
<dbReference type="PANTHER" id="PTHR22683:SF1">
    <property type="entry name" value="TYPE VII SECRETION SYSTEM PROTEIN ESSC"/>
    <property type="match status" value="1"/>
</dbReference>
<evidence type="ECO:0000259" key="12">
    <source>
        <dbReference type="PROSITE" id="PS50901"/>
    </source>
</evidence>
<keyword evidence="8 11" id="KW-0472">Membrane</keyword>
<dbReference type="InterPro" id="IPR003593">
    <property type="entry name" value="AAA+_ATPase"/>
</dbReference>
<keyword evidence="3 11" id="KW-0812">Transmembrane</keyword>
<feature type="region of interest" description="Disordered" evidence="10">
    <location>
        <begin position="1"/>
        <end position="24"/>
    </location>
</feature>
<dbReference type="InterPro" id="IPR023836">
    <property type="entry name" value="EccCa-like_Actinobacteria"/>
</dbReference>
<evidence type="ECO:0000256" key="2">
    <source>
        <dbReference type="ARBA" id="ARBA00022475"/>
    </source>
</evidence>
<keyword evidence="7 11" id="KW-1133">Transmembrane helix</keyword>
<dbReference type="InterPro" id="IPR023837">
    <property type="entry name" value="EccCb-like_Actinobacteria"/>
</dbReference>
<name>A0ABN1D7V9_SACER</name>
<feature type="binding site" evidence="9">
    <location>
        <begin position="1113"/>
        <end position="1120"/>
    </location>
    <ligand>
        <name>ATP</name>
        <dbReference type="ChEBI" id="CHEBI:30616"/>
    </ligand>
</feature>
<dbReference type="PROSITE" id="PS50901">
    <property type="entry name" value="FTSK"/>
    <property type="match status" value="3"/>
</dbReference>
<feature type="binding site" evidence="9">
    <location>
        <begin position="836"/>
        <end position="843"/>
    </location>
    <ligand>
        <name>ATP</name>
        <dbReference type="ChEBI" id="CHEBI:30616"/>
    </ligand>
</feature>
<feature type="domain" description="FtsK" evidence="12">
    <location>
        <begin position="1083"/>
        <end position="1269"/>
    </location>
</feature>
<evidence type="ECO:0000256" key="1">
    <source>
        <dbReference type="ARBA" id="ARBA00004651"/>
    </source>
</evidence>
<dbReference type="RefSeq" id="WP_009945186.1">
    <property type="nucleotide sequence ID" value="NZ_BAAAGS010000025.1"/>
</dbReference>
<dbReference type="NCBIfam" id="TIGR03925">
    <property type="entry name" value="T7SS_EccC_b"/>
    <property type="match status" value="1"/>
</dbReference>
<feature type="binding site" evidence="9">
    <location>
        <begin position="486"/>
        <end position="493"/>
    </location>
    <ligand>
        <name>ATP</name>
        <dbReference type="ChEBI" id="CHEBI:30616"/>
    </ligand>
</feature>
<protein>
    <submittedName>
        <fullName evidence="13">Type VII secretion protein EccC</fullName>
    </submittedName>
</protein>
<evidence type="ECO:0000256" key="7">
    <source>
        <dbReference type="ARBA" id="ARBA00022989"/>
    </source>
</evidence>
<feature type="transmembrane region" description="Helical" evidence="11">
    <location>
        <begin position="62"/>
        <end position="83"/>
    </location>
</feature>
<keyword evidence="4" id="KW-0677">Repeat</keyword>
<comment type="caution">
    <text evidence="13">The sequence shown here is derived from an EMBL/GenBank/DDBJ whole genome shotgun (WGS) entry which is preliminary data.</text>
</comment>